<reference evidence="2" key="1">
    <citation type="journal article" date="2011" name="PLoS Genet.">
        <title>Genomic analysis of the necrotrophic fungal pathogens Sclerotinia sclerotiorum and Botrytis cinerea.</title>
        <authorList>
            <person name="Amselem J."/>
            <person name="Cuomo C.A."/>
            <person name="van Kan J.A."/>
            <person name="Viaud M."/>
            <person name="Benito E.P."/>
            <person name="Couloux A."/>
            <person name="Coutinho P.M."/>
            <person name="de Vries R.P."/>
            <person name="Dyer P.S."/>
            <person name="Fillinger S."/>
            <person name="Fournier E."/>
            <person name="Gout L."/>
            <person name="Hahn M."/>
            <person name="Kohn L."/>
            <person name="Lapalu N."/>
            <person name="Plummer K.M."/>
            <person name="Pradier J.M."/>
            <person name="Quevillon E."/>
            <person name="Sharon A."/>
            <person name="Simon A."/>
            <person name="ten Have A."/>
            <person name="Tudzynski B."/>
            <person name="Tudzynski P."/>
            <person name="Wincker P."/>
            <person name="Andrew M."/>
            <person name="Anthouard V."/>
            <person name="Beever R.E."/>
            <person name="Beffa R."/>
            <person name="Benoit I."/>
            <person name="Bouzid O."/>
            <person name="Brault B."/>
            <person name="Chen Z."/>
            <person name="Choquer M."/>
            <person name="Collemare J."/>
            <person name="Cotton P."/>
            <person name="Danchin E.G."/>
            <person name="Da Silva C."/>
            <person name="Gautier A."/>
            <person name="Giraud C."/>
            <person name="Giraud T."/>
            <person name="Gonzalez C."/>
            <person name="Grossetete S."/>
            <person name="Guldener U."/>
            <person name="Henrissat B."/>
            <person name="Howlett B.J."/>
            <person name="Kodira C."/>
            <person name="Kretschmer M."/>
            <person name="Lappartient A."/>
            <person name="Leroch M."/>
            <person name="Levis C."/>
            <person name="Mauceli E."/>
            <person name="Neuveglise C."/>
            <person name="Oeser B."/>
            <person name="Pearson M."/>
            <person name="Poulain J."/>
            <person name="Poussereau N."/>
            <person name="Quesneville H."/>
            <person name="Rascle C."/>
            <person name="Schumacher J."/>
            <person name="Segurens B."/>
            <person name="Sexton A."/>
            <person name="Silva E."/>
            <person name="Sirven C."/>
            <person name="Soanes D.M."/>
            <person name="Talbot N.J."/>
            <person name="Templeton M."/>
            <person name="Yandava C."/>
            <person name="Yarden O."/>
            <person name="Zeng Q."/>
            <person name="Rollins J.A."/>
            <person name="Lebrun M.H."/>
            <person name="Dickman M."/>
        </authorList>
    </citation>
    <scope>NUCLEOTIDE SEQUENCE [LARGE SCALE GENOMIC DNA]</scope>
    <source>
        <strain evidence="2">T4</strain>
    </source>
</reference>
<proteinExistence type="predicted"/>
<gene>
    <name evidence="1" type="ORF">BofuT4_uP126720.1</name>
</gene>
<dbReference type="AlphaFoldDB" id="G2YSM6"/>
<dbReference type="HOGENOM" id="CLU_2830941_0_0_1"/>
<evidence type="ECO:0000313" key="2">
    <source>
        <dbReference type="Proteomes" id="UP000008177"/>
    </source>
</evidence>
<name>G2YSM6_BOTF4</name>
<organism evidence="1 2">
    <name type="scientific">Botryotinia fuckeliana (strain T4)</name>
    <name type="common">Noble rot fungus</name>
    <name type="synonym">Botrytis cinerea</name>
    <dbReference type="NCBI Taxonomy" id="999810"/>
    <lineage>
        <taxon>Eukaryota</taxon>
        <taxon>Fungi</taxon>
        <taxon>Dikarya</taxon>
        <taxon>Ascomycota</taxon>
        <taxon>Pezizomycotina</taxon>
        <taxon>Leotiomycetes</taxon>
        <taxon>Helotiales</taxon>
        <taxon>Sclerotiniaceae</taxon>
        <taxon>Botrytis</taxon>
    </lineage>
</organism>
<dbReference type="InParanoid" id="G2YSM6"/>
<sequence>MSENHHTFARLNSTPYINQSQVANSSPYHFFKNPEPWYVAAILPKEVYLRIFKLLRNSCLETTGTK</sequence>
<accession>G2YSM6</accession>
<evidence type="ECO:0000313" key="1">
    <source>
        <dbReference type="EMBL" id="CCD54624.1"/>
    </source>
</evidence>
<protein>
    <submittedName>
        <fullName evidence="1">Uncharacterized protein</fullName>
    </submittedName>
</protein>
<dbReference type="EMBL" id="FQ790351">
    <property type="protein sequence ID" value="CCD54624.1"/>
    <property type="molecule type" value="Genomic_DNA"/>
</dbReference>
<dbReference type="Proteomes" id="UP000008177">
    <property type="component" value="Unplaced contigs"/>
</dbReference>